<name>A0ACB7TB94_HYAAI</name>
<comment type="caution">
    <text evidence="1">The sequence shown here is derived from an EMBL/GenBank/DDBJ whole genome shotgun (WGS) entry which is preliminary data.</text>
</comment>
<accession>A0ACB7TB94</accession>
<keyword evidence="2" id="KW-1185">Reference proteome</keyword>
<dbReference type="EMBL" id="CM023481">
    <property type="protein sequence ID" value="KAH6944100.1"/>
    <property type="molecule type" value="Genomic_DNA"/>
</dbReference>
<protein>
    <submittedName>
        <fullName evidence="1">Uncharacterized protein</fullName>
    </submittedName>
</protein>
<reference evidence="1" key="1">
    <citation type="submission" date="2020-05" db="EMBL/GenBank/DDBJ databases">
        <title>Large-scale comparative analyses of tick genomes elucidate their genetic diversity and vector capacities.</title>
        <authorList>
            <person name="Jia N."/>
            <person name="Wang J."/>
            <person name="Shi W."/>
            <person name="Du L."/>
            <person name="Sun Y."/>
            <person name="Zhan W."/>
            <person name="Jiang J."/>
            <person name="Wang Q."/>
            <person name="Zhang B."/>
            <person name="Ji P."/>
            <person name="Sakyi L.B."/>
            <person name="Cui X."/>
            <person name="Yuan T."/>
            <person name="Jiang B."/>
            <person name="Yang W."/>
            <person name="Lam T.T.-Y."/>
            <person name="Chang Q."/>
            <person name="Ding S."/>
            <person name="Wang X."/>
            <person name="Zhu J."/>
            <person name="Ruan X."/>
            <person name="Zhao L."/>
            <person name="Wei J."/>
            <person name="Que T."/>
            <person name="Du C."/>
            <person name="Cheng J."/>
            <person name="Dai P."/>
            <person name="Han X."/>
            <person name="Huang E."/>
            <person name="Gao Y."/>
            <person name="Liu J."/>
            <person name="Shao H."/>
            <person name="Ye R."/>
            <person name="Li L."/>
            <person name="Wei W."/>
            <person name="Wang X."/>
            <person name="Wang C."/>
            <person name="Yang T."/>
            <person name="Huo Q."/>
            <person name="Li W."/>
            <person name="Guo W."/>
            <person name="Chen H."/>
            <person name="Zhou L."/>
            <person name="Ni X."/>
            <person name="Tian J."/>
            <person name="Zhou Y."/>
            <person name="Sheng Y."/>
            <person name="Liu T."/>
            <person name="Pan Y."/>
            <person name="Xia L."/>
            <person name="Li J."/>
            <person name="Zhao F."/>
            <person name="Cao W."/>
        </authorList>
    </citation>
    <scope>NUCLEOTIDE SEQUENCE</scope>
    <source>
        <strain evidence="1">Hyas-2018</strain>
    </source>
</reference>
<dbReference type="Proteomes" id="UP000821845">
    <property type="component" value="Chromosome 1"/>
</dbReference>
<evidence type="ECO:0000313" key="1">
    <source>
        <dbReference type="EMBL" id="KAH6944100.1"/>
    </source>
</evidence>
<proteinExistence type="predicted"/>
<sequence>MSRRPSHHYRRNIEGLRCLPFDSTKIVYRPQVGLALDKWNTIALIHAIGRASGPPQQDFNVKNLWLEYENRQHTPFFTLECWINQARQSLFNEPHVPYYIFQSV</sequence>
<gene>
    <name evidence="1" type="ORF">HPB50_001916</name>
</gene>
<evidence type="ECO:0000313" key="2">
    <source>
        <dbReference type="Proteomes" id="UP000821845"/>
    </source>
</evidence>
<organism evidence="1 2">
    <name type="scientific">Hyalomma asiaticum</name>
    <name type="common">Tick</name>
    <dbReference type="NCBI Taxonomy" id="266040"/>
    <lineage>
        <taxon>Eukaryota</taxon>
        <taxon>Metazoa</taxon>
        <taxon>Ecdysozoa</taxon>
        <taxon>Arthropoda</taxon>
        <taxon>Chelicerata</taxon>
        <taxon>Arachnida</taxon>
        <taxon>Acari</taxon>
        <taxon>Parasitiformes</taxon>
        <taxon>Ixodida</taxon>
        <taxon>Ixodoidea</taxon>
        <taxon>Ixodidae</taxon>
        <taxon>Hyalomminae</taxon>
        <taxon>Hyalomma</taxon>
    </lineage>
</organism>